<accession>A0A1E3WQG6</accession>
<comment type="caution">
    <text evidence="1">The sequence shown here is derived from an EMBL/GenBank/DDBJ whole genome shotgun (WGS) entry which is preliminary data.</text>
</comment>
<organism evidence="1 2">
    <name type="scientific">Vibrio scophthalmi</name>
    <dbReference type="NCBI Taxonomy" id="45658"/>
    <lineage>
        <taxon>Bacteria</taxon>
        <taxon>Pseudomonadati</taxon>
        <taxon>Pseudomonadota</taxon>
        <taxon>Gammaproteobacteria</taxon>
        <taxon>Vibrionales</taxon>
        <taxon>Vibrionaceae</taxon>
        <taxon>Vibrio</taxon>
    </lineage>
</organism>
<dbReference type="AlphaFoldDB" id="A0A1E3WQG6"/>
<evidence type="ECO:0000313" key="1">
    <source>
        <dbReference type="EMBL" id="ODS12020.1"/>
    </source>
</evidence>
<gene>
    <name evidence="1" type="ORF">VSF3289_02291</name>
</gene>
<evidence type="ECO:0000313" key="2">
    <source>
        <dbReference type="Proteomes" id="UP000095131"/>
    </source>
</evidence>
<dbReference type="Proteomes" id="UP000095131">
    <property type="component" value="Unassembled WGS sequence"/>
</dbReference>
<reference evidence="1 2" key="1">
    <citation type="submission" date="2016-08" db="EMBL/GenBank/DDBJ databases">
        <title>Genome sequencing of Vibrio scophthalmi strain FP3289, an isolated from Paralichthys olivaceus.</title>
        <authorList>
            <person name="Han H.-J."/>
        </authorList>
    </citation>
    <scope>NUCLEOTIDE SEQUENCE [LARGE SCALE GENOMIC DNA]</scope>
    <source>
        <strain evidence="1 2">FP3289</strain>
    </source>
</reference>
<protein>
    <submittedName>
        <fullName evidence="1">Uncharacterized protein</fullName>
    </submittedName>
</protein>
<sequence length="43" mass="5149">MELLLSLMTEINMMLIKDAFGRLLLFVHYEQKVRRLETKKAQP</sequence>
<proteinExistence type="predicted"/>
<dbReference type="EMBL" id="MDCJ01000002">
    <property type="protein sequence ID" value="ODS12020.1"/>
    <property type="molecule type" value="Genomic_DNA"/>
</dbReference>
<name>A0A1E3WQG6_9VIBR</name>